<evidence type="ECO:0000256" key="1">
    <source>
        <dbReference type="SAM" id="SignalP"/>
    </source>
</evidence>
<dbReference type="Gene3D" id="2.60.40.1120">
    <property type="entry name" value="Carboxypeptidase-like, regulatory domain"/>
    <property type="match status" value="1"/>
</dbReference>
<name>A0A831PKW5_9BACT</name>
<dbReference type="Proteomes" id="UP000886047">
    <property type="component" value="Unassembled WGS sequence"/>
</dbReference>
<reference evidence="2" key="1">
    <citation type="journal article" date="2020" name="mSystems">
        <title>Genome- and Community-Level Interaction Insights into Carbon Utilization and Element Cycling Functions of Hydrothermarchaeota in Hydrothermal Sediment.</title>
        <authorList>
            <person name="Zhou Z."/>
            <person name="Liu Y."/>
            <person name="Xu W."/>
            <person name="Pan J."/>
            <person name="Luo Z.H."/>
            <person name="Li M."/>
        </authorList>
    </citation>
    <scope>NUCLEOTIDE SEQUENCE [LARGE SCALE GENOMIC DNA]</scope>
    <source>
        <strain evidence="2">SpSt-1217</strain>
    </source>
</reference>
<feature type="non-terminal residue" evidence="2">
    <location>
        <position position="93"/>
    </location>
</feature>
<sequence length="93" mass="10133">MKRLSIFFLLFLSVTLVFAQQQVVVTGTVTDESNLGLPGVTILEKGTSHGTITNFDGEFSIEVPAQATLVFSFVGFTPREIPVQGRTVINVQM</sequence>
<dbReference type="FunFam" id="2.60.40.1120:FF:000003">
    <property type="entry name" value="Outer membrane protein Omp121"/>
    <property type="match status" value="1"/>
</dbReference>
<dbReference type="SUPFAM" id="SSF49464">
    <property type="entry name" value="Carboxypeptidase regulatory domain-like"/>
    <property type="match status" value="1"/>
</dbReference>
<protein>
    <submittedName>
        <fullName evidence="2">TonB-dependent receptor</fullName>
    </submittedName>
</protein>
<feature type="chain" id="PRO_5032718873" evidence="1">
    <location>
        <begin position="20"/>
        <end position="93"/>
    </location>
</feature>
<evidence type="ECO:0000313" key="2">
    <source>
        <dbReference type="EMBL" id="HDR51995.1"/>
    </source>
</evidence>
<proteinExistence type="predicted"/>
<dbReference type="AlphaFoldDB" id="A0A831PKW5"/>
<dbReference type="EMBL" id="DSDK01000562">
    <property type="protein sequence ID" value="HDR51995.1"/>
    <property type="molecule type" value="Genomic_DNA"/>
</dbReference>
<gene>
    <name evidence="2" type="ORF">ENN90_10330</name>
</gene>
<dbReference type="InterPro" id="IPR008969">
    <property type="entry name" value="CarboxyPept-like_regulatory"/>
</dbReference>
<comment type="caution">
    <text evidence="2">The sequence shown here is derived from an EMBL/GenBank/DDBJ whole genome shotgun (WGS) entry which is preliminary data.</text>
</comment>
<keyword evidence="1" id="KW-0732">Signal</keyword>
<feature type="signal peptide" evidence="1">
    <location>
        <begin position="1"/>
        <end position="19"/>
    </location>
</feature>
<dbReference type="Pfam" id="PF13715">
    <property type="entry name" value="CarbopepD_reg_2"/>
    <property type="match status" value="1"/>
</dbReference>
<accession>A0A831PKW5</accession>
<keyword evidence="2" id="KW-0675">Receptor</keyword>
<organism evidence="2">
    <name type="scientific">Mariniphaga anaerophila</name>
    <dbReference type="NCBI Taxonomy" id="1484053"/>
    <lineage>
        <taxon>Bacteria</taxon>
        <taxon>Pseudomonadati</taxon>
        <taxon>Bacteroidota</taxon>
        <taxon>Bacteroidia</taxon>
        <taxon>Marinilabiliales</taxon>
        <taxon>Prolixibacteraceae</taxon>
        <taxon>Mariniphaga</taxon>
    </lineage>
</organism>